<proteinExistence type="predicted"/>
<dbReference type="AlphaFoldDB" id="A0A6P1QTB0"/>
<dbReference type="RefSeq" id="WP_120488874.1">
    <property type="nucleotide sequence ID" value="NZ_CP029149.1"/>
</dbReference>
<dbReference type="KEGG" id="bcad:DBX24_00245"/>
<protein>
    <submittedName>
        <fullName evidence="1">Hemerythrin domain-containing protein</fullName>
    </submittedName>
</protein>
<gene>
    <name evidence="1" type="ORF">DBX24_00245</name>
</gene>
<keyword evidence="2" id="KW-1185">Reference proteome</keyword>
<dbReference type="EMBL" id="CP029149">
    <property type="protein sequence ID" value="QHN64427.1"/>
    <property type="molecule type" value="Genomic_DNA"/>
</dbReference>
<dbReference type="OrthoDB" id="9793254at2"/>
<dbReference type="Pfam" id="PF01814">
    <property type="entry name" value="Hemerythrin"/>
    <property type="match status" value="1"/>
</dbReference>
<dbReference type="Proteomes" id="UP000464318">
    <property type="component" value="Chromosome"/>
</dbReference>
<accession>A0A6P1QTB0</accession>
<reference evidence="1 2" key="1">
    <citation type="submission" date="2018-04" db="EMBL/GenBank/DDBJ databases">
        <title>Characteristic and Complete Genome Sequencing of A Novel Member of Infective Endocarditis Causative Bacteria: Bergeyella cardium QL-PH.</title>
        <authorList>
            <person name="Pan H."/>
            <person name="Sun E."/>
            <person name="Zhang Y."/>
        </authorList>
    </citation>
    <scope>NUCLEOTIDE SEQUENCE [LARGE SCALE GENOMIC DNA]</scope>
    <source>
        <strain evidence="1 2">HPQL</strain>
    </source>
</reference>
<dbReference type="Gene3D" id="1.20.120.520">
    <property type="entry name" value="nmb1532 protein domain like"/>
    <property type="match status" value="1"/>
</dbReference>
<name>A0A6P1QTB0_9FLAO</name>
<sequence>MKRDKNIVPLSRDHHFGLLAGWKIRQGLKKGISYDRIRRFVNFHWETHQKQHFDEEERILFPYSDNEHTQQAIREHEEIREIIQAINQVEEEQLLTLFADKVTAHIRFEERILFPYLEQALTPEQLLEVGAQLDSIHNDEEIPYNDEFWLS</sequence>
<evidence type="ECO:0000313" key="2">
    <source>
        <dbReference type="Proteomes" id="UP000464318"/>
    </source>
</evidence>
<organism evidence="1 2">
    <name type="scientific">Bergeyella cardium</name>
    <dbReference type="NCBI Taxonomy" id="1585976"/>
    <lineage>
        <taxon>Bacteria</taxon>
        <taxon>Pseudomonadati</taxon>
        <taxon>Bacteroidota</taxon>
        <taxon>Flavobacteriia</taxon>
        <taxon>Flavobacteriales</taxon>
        <taxon>Weeksellaceae</taxon>
        <taxon>Bergeyella</taxon>
    </lineage>
</organism>
<dbReference type="InterPro" id="IPR012312">
    <property type="entry name" value="Hemerythrin-like"/>
</dbReference>
<evidence type="ECO:0000313" key="1">
    <source>
        <dbReference type="EMBL" id="QHN64427.1"/>
    </source>
</evidence>